<organism evidence="1">
    <name type="scientific">Trichuris suis</name>
    <name type="common">pig whipworm</name>
    <dbReference type="NCBI Taxonomy" id="68888"/>
    <lineage>
        <taxon>Eukaryota</taxon>
        <taxon>Metazoa</taxon>
        <taxon>Ecdysozoa</taxon>
        <taxon>Nematoda</taxon>
        <taxon>Enoplea</taxon>
        <taxon>Dorylaimia</taxon>
        <taxon>Trichinellida</taxon>
        <taxon>Trichuridae</taxon>
        <taxon>Trichuris</taxon>
    </lineage>
</organism>
<feature type="non-terminal residue" evidence="1">
    <location>
        <position position="56"/>
    </location>
</feature>
<proteinExistence type="predicted"/>
<accession>A0A085MS31</accession>
<dbReference type="Proteomes" id="UP000030758">
    <property type="component" value="Unassembled WGS sequence"/>
</dbReference>
<evidence type="ECO:0000313" key="1">
    <source>
        <dbReference type="EMBL" id="KFD60027.1"/>
    </source>
</evidence>
<dbReference type="EMBL" id="KL367701">
    <property type="protein sequence ID" value="KFD60027.1"/>
    <property type="molecule type" value="Genomic_DNA"/>
</dbReference>
<name>A0A085MS31_9BILA</name>
<protein>
    <submittedName>
        <fullName evidence="1">Uncharacterized protein</fullName>
    </submittedName>
</protein>
<sequence length="56" mass="6710">CAPHLHLFRLIRRRISSSVSQSSPDSPHPVVREWTDRWKTLKGNEEHYSFVWRHAD</sequence>
<reference evidence="1" key="1">
    <citation type="journal article" date="2014" name="Nat. Genet.">
        <title>Genome and transcriptome of the porcine whipworm Trichuris suis.</title>
        <authorList>
            <person name="Jex A.R."/>
            <person name="Nejsum P."/>
            <person name="Schwarz E.M."/>
            <person name="Hu L."/>
            <person name="Young N.D."/>
            <person name="Hall R.S."/>
            <person name="Korhonen P.K."/>
            <person name="Liao S."/>
            <person name="Thamsborg S."/>
            <person name="Xia J."/>
            <person name="Xu P."/>
            <person name="Wang S."/>
            <person name="Scheerlinck J.P."/>
            <person name="Hofmann A."/>
            <person name="Sternberg P.W."/>
            <person name="Wang J."/>
            <person name="Gasser R.B."/>
        </authorList>
    </citation>
    <scope>NUCLEOTIDE SEQUENCE [LARGE SCALE GENOMIC DNA]</scope>
    <source>
        <strain evidence="1">DCEP-RM93F</strain>
    </source>
</reference>
<dbReference type="AlphaFoldDB" id="A0A085MS31"/>
<gene>
    <name evidence="1" type="ORF">M514_27793</name>
</gene>
<feature type="non-terminal residue" evidence="1">
    <location>
        <position position="1"/>
    </location>
</feature>